<name>A0ABY6TDN1_9CORY</name>
<organism evidence="2 3">
    <name type="scientific">Corynebacterium segmentosum</name>
    <dbReference type="NCBI Taxonomy" id="43990"/>
    <lineage>
        <taxon>Bacteria</taxon>
        <taxon>Bacillati</taxon>
        <taxon>Actinomycetota</taxon>
        <taxon>Actinomycetes</taxon>
        <taxon>Mycobacteriales</taxon>
        <taxon>Corynebacteriaceae</taxon>
        <taxon>Corynebacterium</taxon>
    </lineage>
</organism>
<dbReference type="SUPFAM" id="SSF55021">
    <property type="entry name" value="ACT-like"/>
    <property type="match status" value="1"/>
</dbReference>
<gene>
    <name evidence="2" type="ORF">NCTC934_01236</name>
</gene>
<dbReference type="Gene3D" id="3.30.70.260">
    <property type="match status" value="1"/>
</dbReference>
<accession>A0ABY6TDN1</accession>
<feature type="domain" description="ACT" evidence="1">
    <location>
        <begin position="33"/>
        <end position="107"/>
    </location>
</feature>
<dbReference type="PANTHER" id="PTHR34875">
    <property type="entry name" value="UPF0237 PROTEIN MJ1558"/>
    <property type="match status" value="1"/>
</dbReference>
<dbReference type="Proteomes" id="UP000280707">
    <property type="component" value="Chromosome"/>
</dbReference>
<evidence type="ECO:0000259" key="1">
    <source>
        <dbReference type="PROSITE" id="PS51671"/>
    </source>
</evidence>
<evidence type="ECO:0000313" key="3">
    <source>
        <dbReference type="Proteomes" id="UP000280707"/>
    </source>
</evidence>
<dbReference type="InterPro" id="IPR002912">
    <property type="entry name" value="ACT_dom"/>
</dbReference>
<proteinExistence type="predicted"/>
<dbReference type="PANTHER" id="PTHR34875:SF6">
    <property type="entry name" value="UPF0237 PROTEIN MJ1558"/>
    <property type="match status" value="1"/>
</dbReference>
<dbReference type="NCBIfam" id="NF001220">
    <property type="entry name" value="PRK00194.1"/>
    <property type="match status" value="1"/>
</dbReference>
<keyword evidence="3" id="KW-1185">Reference proteome</keyword>
<reference evidence="2 3" key="1">
    <citation type="submission" date="2018-12" db="EMBL/GenBank/DDBJ databases">
        <authorList>
            <consortium name="Pathogen Informatics"/>
        </authorList>
    </citation>
    <scope>NUCLEOTIDE SEQUENCE [LARGE SCALE GENOMIC DNA]</scope>
    <source>
        <strain evidence="2 3">NCTC934</strain>
    </source>
</reference>
<evidence type="ECO:0000313" key="2">
    <source>
        <dbReference type="EMBL" id="VEH72950.1"/>
    </source>
</evidence>
<dbReference type="Pfam" id="PF13740">
    <property type="entry name" value="ACT_6"/>
    <property type="match status" value="1"/>
</dbReference>
<protein>
    <submittedName>
        <fullName evidence="2">ACT-domain protein</fullName>
    </submittedName>
</protein>
<dbReference type="InterPro" id="IPR050990">
    <property type="entry name" value="UPF0237/GcvR_regulator"/>
</dbReference>
<dbReference type="InterPro" id="IPR045865">
    <property type="entry name" value="ACT-like_dom_sf"/>
</dbReference>
<dbReference type="PROSITE" id="PS51671">
    <property type="entry name" value="ACT"/>
    <property type="match status" value="1"/>
</dbReference>
<sequence length="118" mass="13124">MLQRFFSAVPEHAATVVRALPTEPDRILVMYAIMTVTGADSTGIIAAVTTTLADLDINVIDVSQTIMGDYFTMILRVEFDADAVSIQTIKERMRPVAEEKQQSIRIQSEDLFTAMNEI</sequence>
<dbReference type="EMBL" id="LR134408">
    <property type="protein sequence ID" value="VEH72950.1"/>
    <property type="molecule type" value="Genomic_DNA"/>
</dbReference>